<keyword evidence="2" id="KW-0547">Nucleotide-binding</keyword>
<evidence type="ECO:0000256" key="1">
    <source>
        <dbReference type="ARBA" id="ARBA00006354"/>
    </source>
</evidence>
<evidence type="ECO:0000313" key="6">
    <source>
        <dbReference type="Proteomes" id="UP000249065"/>
    </source>
</evidence>
<dbReference type="InterPro" id="IPR014721">
    <property type="entry name" value="Ribsml_uS5_D2-typ_fold_subgr"/>
</dbReference>
<dbReference type="InterPro" id="IPR045006">
    <property type="entry name" value="CHLI-like"/>
</dbReference>
<evidence type="ECO:0000256" key="3">
    <source>
        <dbReference type="ARBA" id="ARBA00022840"/>
    </source>
</evidence>
<dbReference type="SUPFAM" id="SSF54211">
    <property type="entry name" value="Ribosomal protein S5 domain 2-like"/>
    <property type="match status" value="1"/>
</dbReference>
<dbReference type="InterPro" id="IPR003593">
    <property type="entry name" value="AAA+_ATPase"/>
</dbReference>
<proteinExistence type="inferred from homology"/>
<dbReference type="NCBIfam" id="TIGR00368">
    <property type="entry name" value="YifB family Mg chelatase-like AAA ATPase"/>
    <property type="match status" value="1"/>
</dbReference>
<dbReference type="InterPro" id="IPR020568">
    <property type="entry name" value="Ribosomal_Su5_D2-typ_SF"/>
</dbReference>
<dbReference type="InterPro" id="IPR000523">
    <property type="entry name" value="Mg_chelatse_chII-like_cat_dom"/>
</dbReference>
<dbReference type="PANTHER" id="PTHR32039">
    <property type="entry name" value="MAGNESIUM-CHELATASE SUBUNIT CHLI"/>
    <property type="match status" value="1"/>
</dbReference>
<dbReference type="Gene3D" id="3.40.50.300">
    <property type="entry name" value="P-loop containing nucleotide triphosphate hydrolases"/>
    <property type="match status" value="1"/>
</dbReference>
<feature type="domain" description="AAA+ ATPase" evidence="4">
    <location>
        <begin position="210"/>
        <end position="392"/>
    </location>
</feature>
<keyword evidence="6" id="KW-1185">Reference proteome</keyword>
<dbReference type="AlphaFoldDB" id="A0A327MD76"/>
<dbReference type="PRINTS" id="PR01657">
    <property type="entry name" value="MCMFAMILY"/>
</dbReference>
<keyword evidence="3 5" id="KW-0067">ATP-binding</keyword>
<comment type="similarity">
    <text evidence="1">Belongs to the Mg-chelatase subunits D/I family. ComM subfamily.</text>
</comment>
<dbReference type="EMBL" id="QLIX01000002">
    <property type="protein sequence ID" value="RAI60252.1"/>
    <property type="molecule type" value="Genomic_DNA"/>
</dbReference>
<dbReference type="SUPFAM" id="SSF52540">
    <property type="entry name" value="P-loop containing nucleoside triphosphate hydrolases"/>
    <property type="match status" value="1"/>
</dbReference>
<organism evidence="5 6">
    <name type="scientific">Roseicella frigidaeris</name>
    <dbReference type="NCBI Taxonomy" id="2230885"/>
    <lineage>
        <taxon>Bacteria</taxon>
        <taxon>Pseudomonadati</taxon>
        <taxon>Pseudomonadota</taxon>
        <taxon>Alphaproteobacteria</taxon>
        <taxon>Acetobacterales</taxon>
        <taxon>Roseomonadaceae</taxon>
        <taxon>Roseicella</taxon>
    </lineage>
</organism>
<dbReference type="InterPro" id="IPR004482">
    <property type="entry name" value="Mg_chelat-rel"/>
</dbReference>
<dbReference type="InterPro" id="IPR025158">
    <property type="entry name" value="Mg_chelat-rel_C"/>
</dbReference>
<gene>
    <name evidence="5" type="ORF">DOO78_04035</name>
</gene>
<dbReference type="InterPro" id="IPR027417">
    <property type="entry name" value="P-loop_NTPase"/>
</dbReference>
<dbReference type="GO" id="GO:0003677">
    <property type="term" value="F:DNA binding"/>
    <property type="evidence" value="ECO:0007669"/>
    <property type="project" value="InterPro"/>
</dbReference>
<dbReference type="SMART" id="SM00382">
    <property type="entry name" value="AAA"/>
    <property type="match status" value="1"/>
</dbReference>
<dbReference type="PANTHER" id="PTHR32039:SF7">
    <property type="entry name" value="COMPETENCE PROTEIN COMM"/>
    <property type="match status" value="1"/>
</dbReference>
<dbReference type="InterPro" id="IPR001208">
    <property type="entry name" value="MCM_dom"/>
</dbReference>
<reference evidence="6" key="1">
    <citation type="submission" date="2018-06" db="EMBL/GenBank/DDBJ databases">
        <authorList>
            <person name="Khan S.A."/>
        </authorList>
    </citation>
    <scope>NUCLEOTIDE SEQUENCE [LARGE SCALE GENOMIC DNA]</scope>
    <source>
        <strain evidence="6">DB-1506</strain>
    </source>
</reference>
<dbReference type="Pfam" id="PF13335">
    <property type="entry name" value="Mg_chelatase_C"/>
    <property type="match status" value="1"/>
</dbReference>
<evidence type="ECO:0000256" key="2">
    <source>
        <dbReference type="ARBA" id="ARBA00022741"/>
    </source>
</evidence>
<accession>A0A327MD76</accession>
<dbReference type="Pfam" id="PF01078">
    <property type="entry name" value="Mg_chelatase"/>
    <property type="match status" value="1"/>
</dbReference>
<dbReference type="GO" id="GO:0005524">
    <property type="term" value="F:ATP binding"/>
    <property type="evidence" value="ECO:0007669"/>
    <property type="project" value="UniProtKB-KW"/>
</dbReference>
<protein>
    <submittedName>
        <fullName evidence="5">ATP-binding protein</fullName>
    </submittedName>
</protein>
<name>A0A327MD76_9PROT</name>
<comment type="caution">
    <text evidence="5">The sequence shown here is derived from an EMBL/GenBank/DDBJ whole genome shotgun (WGS) entry which is preliminary data.</text>
</comment>
<dbReference type="Pfam" id="PF13541">
    <property type="entry name" value="ChlI"/>
    <property type="match status" value="1"/>
</dbReference>
<dbReference type="Proteomes" id="UP000249065">
    <property type="component" value="Unassembled WGS sequence"/>
</dbReference>
<evidence type="ECO:0000259" key="4">
    <source>
        <dbReference type="SMART" id="SM00382"/>
    </source>
</evidence>
<sequence length="519" mass="54168">MTIARVASFAFAGIEAMPVEVQVQIAAGLPAFLVVGLADKAVAESRERVRAALAGLGLSLPPKRVLVNLAPADIAKEGSHLDLPIALAVLAAMDVLPREELAGYAALGELALDGGINPVAGVLPAALGASARELGLICPAEQGGEAAWAGRIEVLAAPDLLALMNHFRGVQVLTPPVPPVPDDTPWRGPCLSEVKGQESAKRALEIAAAGGHNLLMIGPPGAGKSMLAARLPGLLPDLGPAEALEVSLVHSIAGLLREGRLVTRPPFREPHHSASQAALIGGGNRARPGEISLAHHGVLFLDEWPEFPRPALEALRQPMETGRATISRANHHVTYPARFQCIAAMNPCRCGYLGDAPRECGRAPRCGEDYQQRLSGPLLDRIDLAIEVVPVPPAELSRAPSGETTAVVAARIAAARERQRARYGAEGPRCNAAAEGGALERGLQADAEARTLAEQAAERLRLSARGFTRTLRVARTIADLDGSATVRRPHVAEALAFRHRGGARVTAGAGSEAGRRAGA</sequence>
<dbReference type="Gene3D" id="3.30.230.10">
    <property type="match status" value="1"/>
</dbReference>
<dbReference type="RefSeq" id="WP_111468438.1">
    <property type="nucleotide sequence ID" value="NZ_QLIX01000002.1"/>
</dbReference>
<evidence type="ECO:0000313" key="5">
    <source>
        <dbReference type="EMBL" id="RAI60252.1"/>
    </source>
</evidence>
<dbReference type="OrthoDB" id="9813147at2"/>